<dbReference type="InterPro" id="IPR045074">
    <property type="entry name" value="GST_C_Tau"/>
</dbReference>
<dbReference type="Proteomes" id="UP000694853">
    <property type="component" value="Unplaced"/>
</dbReference>
<dbReference type="KEGG" id="aprc:113872173"/>
<dbReference type="Gene3D" id="1.20.1050.10">
    <property type="match status" value="1"/>
</dbReference>
<dbReference type="EC" id="2.5.1.18" evidence="3"/>
<evidence type="ECO:0000259" key="5">
    <source>
        <dbReference type="PROSITE" id="PS50405"/>
    </source>
</evidence>
<evidence type="ECO:0000256" key="3">
    <source>
        <dbReference type="RuleBase" id="RU369102"/>
    </source>
</evidence>
<comment type="function">
    <text evidence="3">Is involved in the conjugation of reduced glutathione to a wide number of exogenous and endogenous hydrophobic electrophiles.</text>
</comment>
<dbReference type="InterPro" id="IPR040079">
    <property type="entry name" value="Glutathione_S-Trfase"/>
</dbReference>
<dbReference type="FunFam" id="3.40.30.10:FF:000197">
    <property type="entry name" value="Glutathione S-transferase U10"/>
    <property type="match status" value="1"/>
</dbReference>
<dbReference type="PANTHER" id="PTHR11260:SF753">
    <property type="entry name" value="GLUTATHIONE TRANSFERASE"/>
    <property type="match status" value="1"/>
</dbReference>
<protein>
    <recommendedName>
        <fullName evidence="3">Glutathione S-transferase</fullName>
        <ecNumber evidence="3">2.5.1.18</ecNumber>
    </recommendedName>
</protein>
<dbReference type="CDD" id="cd03185">
    <property type="entry name" value="GST_C_Tau"/>
    <property type="match status" value="1"/>
</dbReference>
<dbReference type="SFLD" id="SFLDG00358">
    <property type="entry name" value="Main_(cytGST)"/>
    <property type="match status" value="1"/>
</dbReference>
<proteinExistence type="inferred from homology"/>
<dbReference type="InterPro" id="IPR036282">
    <property type="entry name" value="Glutathione-S-Trfase_C_sf"/>
</dbReference>
<dbReference type="SUPFAM" id="SSF47616">
    <property type="entry name" value="GST C-terminal domain-like"/>
    <property type="match status" value="1"/>
</dbReference>
<dbReference type="Gene3D" id="3.40.30.10">
    <property type="entry name" value="Glutaredoxin"/>
    <property type="match status" value="1"/>
</dbReference>
<dbReference type="PROSITE" id="PS50404">
    <property type="entry name" value="GST_NTER"/>
    <property type="match status" value="1"/>
</dbReference>
<keyword evidence="1 3" id="KW-0808">Transferase</keyword>
<evidence type="ECO:0000259" key="4">
    <source>
        <dbReference type="PROSITE" id="PS50404"/>
    </source>
</evidence>
<dbReference type="AlphaFoldDB" id="A0A8B8MBV0"/>
<dbReference type="OrthoDB" id="4951845at2759"/>
<dbReference type="PANTHER" id="PTHR11260">
    <property type="entry name" value="GLUTATHIONE S-TRANSFERASE, GST, SUPERFAMILY, GST DOMAIN CONTAINING"/>
    <property type="match status" value="1"/>
</dbReference>
<gene>
    <name evidence="7" type="primary">LOC113872173</name>
</gene>
<dbReference type="InterPro" id="IPR045073">
    <property type="entry name" value="Omega/Tau-like"/>
</dbReference>
<reference evidence="7" key="2">
    <citation type="submission" date="2025-08" db="UniProtKB">
        <authorList>
            <consortium name="RefSeq"/>
        </authorList>
    </citation>
    <scope>IDENTIFICATION</scope>
    <source>
        <tissue evidence="7">Young leaves</tissue>
    </source>
</reference>
<comment type="subcellular location">
    <subcellularLocation>
        <location evidence="3">Cytoplasm</location>
        <location evidence="3">Cytosol</location>
    </subcellularLocation>
</comment>
<evidence type="ECO:0000313" key="6">
    <source>
        <dbReference type="Proteomes" id="UP000694853"/>
    </source>
</evidence>
<dbReference type="RefSeq" id="XP_027365307.1">
    <property type="nucleotide sequence ID" value="XM_027509506.1"/>
</dbReference>
<dbReference type="InterPro" id="IPR010987">
    <property type="entry name" value="Glutathione-S-Trfase_C-like"/>
</dbReference>
<dbReference type="SFLD" id="SFLDS00019">
    <property type="entry name" value="Glutathione_Transferase_(cytos"/>
    <property type="match status" value="1"/>
</dbReference>
<evidence type="ECO:0000313" key="7">
    <source>
        <dbReference type="RefSeq" id="XP_027365307.1"/>
    </source>
</evidence>
<keyword evidence="3" id="KW-0963">Cytoplasm</keyword>
<dbReference type="PROSITE" id="PS50405">
    <property type="entry name" value="GST_CTER"/>
    <property type="match status" value="1"/>
</dbReference>
<dbReference type="GO" id="GO:0004364">
    <property type="term" value="F:glutathione transferase activity"/>
    <property type="evidence" value="ECO:0007669"/>
    <property type="project" value="UniProtKB-UniRule"/>
</dbReference>
<dbReference type="SUPFAM" id="SSF52833">
    <property type="entry name" value="Thioredoxin-like"/>
    <property type="match status" value="1"/>
</dbReference>
<dbReference type="GeneID" id="113872173"/>
<dbReference type="GO" id="GO:0006749">
    <property type="term" value="P:glutathione metabolic process"/>
    <property type="evidence" value="ECO:0007669"/>
    <property type="project" value="InterPro"/>
</dbReference>
<dbReference type="GO" id="GO:0005829">
    <property type="term" value="C:cytosol"/>
    <property type="evidence" value="ECO:0007669"/>
    <property type="project" value="UniProtKB-SubCell"/>
</dbReference>
<comment type="catalytic activity">
    <reaction evidence="2 3">
        <text>RX + glutathione = an S-substituted glutathione + a halide anion + H(+)</text>
        <dbReference type="Rhea" id="RHEA:16437"/>
        <dbReference type="ChEBI" id="CHEBI:15378"/>
        <dbReference type="ChEBI" id="CHEBI:16042"/>
        <dbReference type="ChEBI" id="CHEBI:17792"/>
        <dbReference type="ChEBI" id="CHEBI:57925"/>
        <dbReference type="ChEBI" id="CHEBI:90779"/>
        <dbReference type="EC" id="2.5.1.18"/>
    </reaction>
</comment>
<dbReference type="Pfam" id="PF02798">
    <property type="entry name" value="GST_N"/>
    <property type="match status" value="1"/>
</dbReference>
<dbReference type="SFLD" id="SFLDG01152">
    <property type="entry name" value="Main.3:_Omega-_and_Tau-like"/>
    <property type="match status" value="1"/>
</dbReference>
<dbReference type="CDD" id="cd03058">
    <property type="entry name" value="GST_N_Tau"/>
    <property type="match status" value="1"/>
</dbReference>
<feature type="domain" description="GST C-terminal" evidence="5">
    <location>
        <begin position="90"/>
        <end position="223"/>
    </location>
</feature>
<dbReference type="InterPro" id="IPR004045">
    <property type="entry name" value="Glutathione_S-Trfase_N"/>
</dbReference>
<accession>A0A8B8MBV0</accession>
<feature type="domain" description="GST N-terminal" evidence="4">
    <location>
        <begin position="5"/>
        <end position="84"/>
    </location>
</feature>
<keyword evidence="6" id="KW-1185">Reference proteome</keyword>
<evidence type="ECO:0000256" key="1">
    <source>
        <dbReference type="ARBA" id="ARBA00022679"/>
    </source>
</evidence>
<organism evidence="6 7">
    <name type="scientific">Abrus precatorius</name>
    <name type="common">Indian licorice</name>
    <name type="synonym">Glycine abrus</name>
    <dbReference type="NCBI Taxonomy" id="3816"/>
    <lineage>
        <taxon>Eukaryota</taxon>
        <taxon>Viridiplantae</taxon>
        <taxon>Streptophyta</taxon>
        <taxon>Embryophyta</taxon>
        <taxon>Tracheophyta</taxon>
        <taxon>Spermatophyta</taxon>
        <taxon>Magnoliopsida</taxon>
        <taxon>eudicotyledons</taxon>
        <taxon>Gunneridae</taxon>
        <taxon>Pentapetalae</taxon>
        <taxon>rosids</taxon>
        <taxon>fabids</taxon>
        <taxon>Fabales</taxon>
        <taxon>Fabaceae</taxon>
        <taxon>Papilionoideae</taxon>
        <taxon>50 kb inversion clade</taxon>
        <taxon>NPAAA clade</taxon>
        <taxon>indigoferoid/millettioid clade</taxon>
        <taxon>Abreae</taxon>
        <taxon>Abrus</taxon>
    </lineage>
</organism>
<dbReference type="InterPro" id="IPR036249">
    <property type="entry name" value="Thioredoxin-like_sf"/>
</dbReference>
<comment type="similarity">
    <text evidence="3">Belongs to the GST superfamily.</text>
</comment>
<evidence type="ECO:0000256" key="2">
    <source>
        <dbReference type="ARBA" id="ARBA00047960"/>
    </source>
</evidence>
<name>A0A8B8MBV0_ABRPR</name>
<sequence>MAEQSKVILHGFWTSPFVKRVELALNLKGIPYDYVEEDLANKSDLLLKYNPVHKKVPVLVHNEKPLAESMVIVEYIDETWNDGPKLLPNDPYKRAQARFWSKFMEEQLFETTFLVFKTDGEVQKKGLDELYQKLNVLENGMKTFLEEGNTGVENNAGILDLVFCSLFGAYKVHEEVLGIKLIVPDKFPLLFSWLMAIGELEVVKKAAPPHEKSVEILQRYRQSALKSFPVA</sequence>
<reference evidence="6" key="1">
    <citation type="journal article" date="2019" name="Toxins">
        <title>Detection of Abrin-Like and Prepropulchellin-Like Toxin Genes and Transcripts Using Whole Genome Sequencing and Full-Length Transcript Sequencing of Abrus precatorius.</title>
        <authorList>
            <person name="Hovde B.T."/>
            <person name="Daligault H.E."/>
            <person name="Hanschen E.R."/>
            <person name="Kunde Y.A."/>
            <person name="Johnson M.B."/>
            <person name="Starkenburg S.R."/>
            <person name="Johnson S.L."/>
        </authorList>
    </citation>
    <scope>NUCLEOTIDE SEQUENCE [LARGE SCALE GENOMIC DNA]</scope>
</reference>